<gene>
    <name evidence="2" type="ORF">ATO7_07992</name>
</gene>
<keyword evidence="1" id="KW-0472">Membrane</keyword>
<dbReference type="STRING" id="1317117.ATO7_07992"/>
<organism evidence="2 3">
    <name type="scientific">Oceanococcus atlanticus</name>
    <dbReference type="NCBI Taxonomy" id="1317117"/>
    <lineage>
        <taxon>Bacteria</taxon>
        <taxon>Pseudomonadati</taxon>
        <taxon>Pseudomonadota</taxon>
        <taxon>Gammaproteobacteria</taxon>
        <taxon>Chromatiales</taxon>
        <taxon>Oceanococcaceae</taxon>
        <taxon>Oceanococcus</taxon>
    </lineage>
</organism>
<dbReference type="AlphaFoldDB" id="A0A1Y1SE40"/>
<dbReference type="EMBL" id="AQQV01000002">
    <property type="protein sequence ID" value="ORE86964.1"/>
    <property type="molecule type" value="Genomic_DNA"/>
</dbReference>
<keyword evidence="1" id="KW-1133">Transmembrane helix</keyword>
<evidence type="ECO:0000313" key="2">
    <source>
        <dbReference type="EMBL" id="ORE86964.1"/>
    </source>
</evidence>
<accession>A0A1Y1SE40</accession>
<evidence type="ECO:0000256" key="1">
    <source>
        <dbReference type="SAM" id="Phobius"/>
    </source>
</evidence>
<protein>
    <submittedName>
        <fullName evidence="2">Uncharacterized protein</fullName>
    </submittedName>
</protein>
<sequence>MCHKKACRFIDVFFTLTRAQYTSSSAAPEVAMPKQMMNQRNSRKTFASLRNPADGWRSKLVYCALFATFGCLMVINWISLT</sequence>
<evidence type="ECO:0000313" key="3">
    <source>
        <dbReference type="Proteomes" id="UP000192342"/>
    </source>
</evidence>
<keyword evidence="1" id="KW-0812">Transmembrane</keyword>
<feature type="transmembrane region" description="Helical" evidence="1">
    <location>
        <begin position="60"/>
        <end position="80"/>
    </location>
</feature>
<name>A0A1Y1SE40_9GAMM</name>
<keyword evidence="3" id="KW-1185">Reference proteome</keyword>
<comment type="caution">
    <text evidence="2">The sequence shown here is derived from an EMBL/GenBank/DDBJ whole genome shotgun (WGS) entry which is preliminary data.</text>
</comment>
<proteinExistence type="predicted"/>
<dbReference type="Proteomes" id="UP000192342">
    <property type="component" value="Unassembled WGS sequence"/>
</dbReference>
<reference evidence="2 3" key="1">
    <citation type="submission" date="2013-04" db="EMBL/GenBank/DDBJ databases">
        <title>Oceanococcus atlanticus 22II-S10r2 Genome Sequencing.</title>
        <authorList>
            <person name="Lai Q."/>
            <person name="Li G."/>
            <person name="Shao Z."/>
        </authorList>
    </citation>
    <scope>NUCLEOTIDE SEQUENCE [LARGE SCALE GENOMIC DNA]</scope>
    <source>
        <strain evidence="2 3">22II-S10r2</strain>
    </source>
</reference>